<feature type="domain" description="SLC41A/MgtE integral membrane" evidence="10">
    <location>
        <begin position="329"/>
        <end position="472"/>
    </location>
</feature>
<dbReference type="InterPro" id="IPR036739">
    <property type="entry name" value="SLC41_membr_dom_sf"/>
</dbReference>
<protein>
    <submittedName>
        <fullName evidence="12 13">Solute carrier family 41 member 3-like</fullName>
    </submittedName>
</protein>
<evidence type="ECO:0000256" key="1">
    <source>
        <dbReference type="ARBA" id="ARBA00004141"/>
    </source>
</evidence>
<dbReference type="Gene3D" id="1.10.357.20">
    <property type="entry name" value="SLC41 divalent cation transporters, integral membrane domain"/>
    <property type="match status" value="2"/>
</dbReference>
<dbReference type="PANTHER" id="PTHR16228:SF26">
    <property type="entry name" value="SOLUTE CARRIER FAMILY 41 MEMBER 1-LIKE PROTEIN"/>
    <property type="match status" value="1"/>
</dbReference>
<dbReference type="AlphaFoldDB" id="A0A1W4W7K0"/>
<feature type="transmembrane region" description="Helical" evidence="9">
    <location>
        <begin position="262"/>
        <end position="283"/>
    </location>
</feature>
<dbReference type="Pfam" id="PF01769">
    <property type="entry name" value="MgtE"/>
    <property type="match status" value="2"/>
</dbReference>
<feature type="transmembrane region" description="Helical" evidence="9">
    <location>
        <begin position="229"/>
        <end position="250"/>
    </location>
</feature>
<keyword evidence="11" id="KW-1185">Reference proteome</keyword>
<dbReference type="Proteomes" id="UP000192223">
    <property type="component" value="Unplaced"/>
</dbReference>
<feature type="transmembrane region" description="Helical" evidence="9">
    <location>
        <begin position="193"/>
        <end position="217"/>
    </location>
</feature>
<dbReference type="InterPro" id="IPR045349">
    <property type="entry name" value="SLC41A1-3"/>
</dbReference>
<feature type="transmembrane region" description="Helical" evidence="9">
    <location>
        <begin position="413"/>
        <end position="435"/>
    </location>
</feature>
<feature type="transmembrane region" description="Helical" evidence="9">
    <location>
        <begin position="148"/>
        <end position="181"/>
    </location>
</feature>
<evidence type="ECO:0000313" key="13">
    <source>
        <dbReference type="RefSeq" id="XP_018320069.1"/>
    </source>
</evidence>
<feature type="transmembrane region" description="Helical" evidence="9">
    <location>
        <begin position="455"/>
        <end position="477"/>
    </location>
</feature>
<evidence type="ECO:0000313" key="11">
    <source>
        <dbReference type="Proteomes" id="UP000192223"/>
    </source>
</evidence>
<keyword evidence="8 9" id="KW-0472">Membrane</keyword>
<sequence length="499" mass="54792">MVGFIEKKEVETDRTSTVSANNVSHDPMPEIDCVRVQPAVIKKNSLAISISSEYSRLSKGPIAVIRQESIYQTIWQISLPFFIASLGSIGAGVVLQAVEDEEVFKINDALYVCVPAVMGLKGNLDMCLASRLSTQANLGHMENKRNVVLMAIGNMAIVQVQAIAAAIFVTGYALLLTLWIYNVPLTVNAMLLVASSVCLTATLSCFILDFLIVMVVYFSFKYKINPDNICSPIIASIGDVVSMGLLALFAKFFYEMLQENRYWIPIAVISVWVVVLFPCWLIIVRKNRFTKDVLLQGWIPVFSAVIISGAGGLILNHAVAVHPGFSSFQPVVNGKGGDIVSIHTSRIATLLHQTAIKGQLPPMTALWVTPWAALCHGTFSAKTARLLIPISLVGHTVFVIIVDLIQNLGQFRITVVFFFAYIVAVFIQIFLLLYIAHYLTHLLWRFKLDPDTSAIPYLTALGDLFGTSLLFAAFSFCMSVGYPYTPISSDGGNTTDTFL</sequence>
<evidence type="ECO:0000256" key="2">
    <source>
        <dbReference type="ARBA" id="ARBA00009749"/>
    </source>
</evidence>
<dbReference type="KEGG" id="apln:108733403"/>
<dbReference type="GeneID" id="108733403"/>
<keyword evidence="5" id="KW-0460">Magnesium</keyword>
<organism evidence="11 13">
    <name type="scientific">Agrilus planipennis</name>
    <name type="common">Emerald ash borer</name>
    <name type="synonym">Agrilus marcopoli</name>
    <dbReference type="NCBI Taxonomy" id="224129"/>
    <lineage>
        <taxon>Eukaryota</taxon>
        <taxon>Metazoa</taxon>
        <taxon>Ecdysozoa</taxon>
        <taxon>Arthropoda</taxon>
        <taxon>Hexapoda</taxon>
        <taxon>Insecta</taxon>
        <taxon>Pterygota</taxon>
        <taxon>Neoptera</taxon>
        <taxon>Endopterygota</taxon>
        <taxon>Coleoptera</taxon>
        <taxon>Polyphaga</taxon>
        <taxon>Elateriformia</taxon>
        <taxon>Buprestoidea</taxon>
        <taxon>Buprestidae</taxon>
        <taxon>Agrilinae</taxon>
        <taxon>Agrilus</taxon>
    </lineage>
</organism>
<dbReference type="InterPro" id="IPR006667">
    <property type="entry name" value="SLC41_membr_dom"/>
</dbReference>
<name>A0A1W4W7K0_AGRPL</name>
<comment type="subcellular location">
    <subcellularLocation>
        <location evidence="1">Membrane</location>
        <topology evidence="1">Multi-pass membrane protein</topology>
    </subcellularLocation>
</comment>
<accession>A0A1W4W7K0</accession>
<reference evidence="12 13" key="1">
    <citation type="submission" date="2025-04" db="UniProtKB">
        <authorList>
            <consortium name="RefSeq"/>
        </authorList>
    </citation>
    <scope>IDENTIFICATION</scope>
    <source>
        <tissue evidence="12 13">Entire body</tissue>
    </source>
</reference>
<gene>
    <name evidence="12 13" type="primary">LOC108733403</name>
</gene>
<evidence type="ECO:0000256" key="7">
    <source>
        <dbReference type="ARBA" id="ARBA00023065"/>
    </source>
</evidence>
<proteinExistence type="inferred from homology"/>
<evidence type="ECO:0000256" key="6">
    <source>
        <dbReference type="ARBA" id="ARBA00022989"/>
    </source>
</evidence>
<keyword evidence="7" id="KW-0406">Ion transport</keyword>
<feature type="transmembrane region" description="Helical" evidence="9">
    <location>
        <begin position="386"/>
        <end position="406"/>
    </location>
</feature>
<evidence type="ECO:0000259" key="10">
    <source>
        <dbReference type="Pfam" id="PF01769"/>
    </source>
</evidence>
<dbReference type="OrthoDB" id="5791097at2759"/>
<keyword evidence="4 9" id="KW-0812">Transmembrane</keyword>
<dbReference type="RefSeq" id="XP_018320060.1">
    <property type="nucleotide sequence ID" value="XM_018464558.1"/>
</dbReference>
<dbReference type="PANTHER" id="PTHR16228">
    <property type="entry name" value="DIVALENT CATION TRANSPORTER SOLUTE CARRIER FAMILY 41"/>
    <property type="match status" value="1"/>
</dbReference>
<dbReference type="GO" id="GO:0005886">
    <property type="term" value="C:plasma membrane"/>
    <property type="evidence" value="ECO:0007669"/>
    <property type="project" value="TreeGrafter"/>
</dbReference>
<evidence type="ECO:0000256" key="8">
    <source>
        <dbReference type="ARBA" id="ARBA00023136"/>
    </source>
</evidence>
<keyword evidence="3" id="KW-0813">Transport</keyword>
<feature type="transmembrane region" description="Helical" evidence="9">
    <location>
        <begin position="295"/>
        <end position="315"/>
    </location>
</feature>
<evidence type="ECO:0000256" key="9">
    <source>
        <dbReference type="SAM" id="Phobius"/>
    </source>
</evidence>
<evidence type="ECO:0000256" key="4">
    <source>
        <dbReference type="ARBA" id="ARBA00022692"/>
    </source>
</evidence>
<evidence type="ECO:0000256" key="5">
    <source>
        <dbReference type="ARBA" id="ARBA00022842"/>
    </source>
</evidence>
<dbReference type="FunFam" id="1.10.357.20:FF:000001">
    <property type="entry name" value="Solute carrier family 41 member 2"/>
    <property type="match status" value="1"/>
</dbReference>
<dbReference type="GO" id="GO:0008324">
    <property type="term" value="F:monoatomic cation transmembrane transporter activity"/>
    <property type="evidence" value="ECO:0007669"/>
    <property type="project" value="InterPro"/>
</dbReference>
<dbReference type="RefSeq" id="XP_018320069.1">
    <property type="nucleotide sequence ID" value="XM_018464567.1"/>
</dbReference>
<keyword evidence="6 9" id="KW-1133">Transmembrane helix</keyword>
<evidence type="ECO:0000313" key="12">
    <source>
        <dbReference type="RefSeq" id="XP_018320060.1"/>
    </source>
</evidence>
<comment type="similarity">
    <text evidence="2">Belongs to the SLC41A transporter family.</text>
</comment>
<evidence type="ECO:0000256" key="3">
    <source>
        <dbReference type="ARBA" id="ARBA00022448"/>
    </source>
</evidence>
<feature type="domain" description="SLC41A/MgtE integral membrane" evidence="10">
    <location>
        <begin position="114"/>
        <end position="248"/>
    </location>
</feature>
<dbReference type="SUPFAM" id="SSF161093">
    <property type="entry name" value="MgtE membrane domain-like"/>
    <property type="match status" value="2"/>
</dbReference>